<gene>
    <name evidence="2" type="ORF">HTZ77_28395</name>
</gene>
<dbReference type="PANTHER" id="PTHR43798">
    <property type="entry name" value="MONOACYLGLYCEROL LIPASE"/>
    <property type="match status" value="1"/>
</dbReference>
<name>A0A7Y6IBR8_9ACTN</name>
<dbReference type="GO" id="GO:0046464">
    <property type="term" value="P:acylglycerol catabolic process"/>
    <property type="evidence" value="ECO:0007669"/>
    <property type="project" value="TreeGrafter"/>
</dbReference>
<dbReference type="InterPro" id="IPR000073">
    <property type="entry name" value="AB_hydrolase_1"/>
</dbReference>
<dbReference type="Pfam" id="PF00561">
    <property type="entry name" value="Abhydrolase_1"/>
    <property type="match status" value="1"/>
</dbReference>
<sequence>MDTAPVFVSTRVTTRRLTQHVVTVEGRTGAPVLFVHGNVSSSAFWHTSMAALPDGLRPLAADLRGFGGTDPEPIDATRGLRDFSDDLLELVDALELPAVHLVGWSLGGGVVLQMLRERPAAVRSVTLVNPISPYGFGGTEGPDGRLTHPDGAGSGAGAVNPEFVARLKGGDLSDEDPASPRSVFRAAYVASPVDDEDRYVAAMLTTRVGDDHYPGDAATSAAWPGVAPGRRGVLNALAPTRFRIDDLHEITPKPPVLWIRGTDDVIVSDTSLFDLAHLGAIGVVPGSPGTPAQPMITQTRAVLERYGPYREAVLDKCGHSPHLERPDDFRRLLARHLLEA</sequence>
<proteinExistence type="predicted"/>
<protein>
    <submittedName>
        <fullName evidence="2">Alpha/beta hydrolase</fullName>
    </submittedName>
</protein>
<accession>A0A7Y6IBR8</accession>
<dbReference type="GO" id="GO:0016020">
    <property type="term" value="C:membrane"/>
    <property type="evidence" value="ECO:0007669"/>
    <property type="project" value="TreeGrafter"/>
</dbReference>
<dbReference type="AlphaFoldDB" id="A0A7Y6IBR8"/>
<evidence type="ECO:0000313" key="3">
    <source>
        <dbReference type="Proteomes" id="UP000586042"/>
    </source>
</evidence>
<dbReference type="PRINTS" id="PR00111">
    <property type="entry name" value="ABHYDROLASE"/>
</dbReference>
<evidence type="ECO:0000313" key="2">
    <source>
        <dbReference type="EMBL" id="NUW35324.1"/>
    </source>
</evidence>
<dbReference type="EMBL" id="JABWGN010000011">
    <property type="protein sequence ID" value="NUW35324.1"/>
    <property type="molecule type" value="Genomic_DNA"/>
</dbReference>
<reference evidence="2 3" key="1">
    <citation type="submission" date="2020-06" db="EMBL/GenBank/DDBJ databases">
        <title>Nonomuraea sp. SMC257, a novel actinomycete isolated from soil.</title>
        <authorList>
            <person name="Chanama M."/>
        </authorList>
    </citation>
    <scope>NUCLEOTIDE SEQUENCE [LARGE SCALE GENOMIC DNA]</scope>
    <source>
        <strain evidence="2 3">SMC257</strain>
    </source>
</reference>
<evidence type="ECO:0000259" key="1">
    <source>
        <dbReference type="Pfam" id="PF00561"/>
    </source>
</evidence>
<dbReference type="Gene3D" id="3.40.50.1820">
    <property type="entry name" value="alpha/beta hydrolase"/>
    <property type="match status" value="1"/>
</dbReference>
<feature type="domain" description="AB hydrolase-1" evidence="1">
    <location>
        <begin position="31"/>
        <end position="150"/>
    </location>
</feature>
<dbReference type="InterPro" id="IPR050266">
    <property type="entry name" value="AB_hydrolase_sf"/>
</dbReference>
<dbReference type="GO" id="GO:0047372">
    <property type="term" value="F:monoacylglycerol lipase activity"/>
    <property type="evidence" value="ECO:0007669"/>
    <property type="project" value="TreeGrafter"/>
</dbReference>
<organism evidence="2 3">
    <name type="scientific">Nonomuraea montanisoli</name>
    <dbReference type="NCBI Taxonomy" id="2741721"/>
    <lineage>
        <taxon>Bacteria</taxon>
        <taxon>Bacillati</taxon>
        <taxon>Actinomycetota</taxon>
        <taxon>Actinomycetes</taxon>
        <taxon>Streptosporangiales</taxon>
        <taxon>Streptosporangiaceae</taxon>
        <taxon>Nonomuraea</taxon>
    </lineage>
</organism>
<dbReference type="SUPFAM" id="SSF53474">
    <property type="entry name" value="alpha/beta-Hydrolases"/>
    <property type="match status" value="1"/>
</dbReference>
<dbReference type="InterPro" id="IPR029058">
    <property type="entry name" value="AB_hydrolase_fold"/>
</dbReference>
<dbReference type="Proteomes" id="UP000586042">
    <property type="component" value="Unassembled WGS sequence"/>
</dbReference>
<keyword evidence="2" id="KW-0378">Hydrolase</keyword>
<keyword evidence="3" id="KW-1185">Reference proteome</keyword>
<comment type="caution">
    <text evidence="2">The sequence shown here is derived from an EMBL/GenBank/DDBJ whole genome shotgun (WGS) entry which is preliminary data.</text>
</comment>
<dbReference type="PANTHER" id="PTHR43798:SF33">
    <property type="entry name" value="HYDROLASE, PUTATIVE (AFU_ORTHOLOGUE AFUA_2G14860)-RELATED"/>
    <property type="match status" value="1"/>
</dbReference>